<organism evidence="1 2">
    <name type="scientific">Vitis vinifera</name>
    <name type="common">Grape</name>
    <dbReference type="NCBI Taxonomy" id="29760"/>
    <lineage>
        <taxon>Eukaryota</taxon>
        <taxon>Viridiplantae</taxon>
        <taxon>Streptophyta</taxon>
        <taxon>Embryophyta</taxon>
        <taxon>Tracheophyta</taxon>
        <taxon>Spermatophyta</taxon>
        <taxon>Magnoliopsida</taxon>
        <taxon>eudicotyledons</taxon>
        <taxon>Gunneridae</taxon>
        <taxon>Pentapetalae</taxon>
        <taxon>rosids</taxon>
        <taxon>Vitales</taxon>
        <taxon>Vitaceae</taxon>
        <taxon>Viteae</taxon>
        <taxon>Vitis</taxon>
    </lineage>
</organism>
<sequence length="88" mass="9616">MALQLNHLSFQFHKFPSFSLPPMASIRSPTVFMASTLRSGSKSVSFLLLYSAVLMDLLIPSCSPPVFGSGFCFFPLICPDAFSSDDDC</sequence>
<reference evidence="1 2" key="1">
    <citation type="journal article" date="2018" name="PLoS Genet.">
        <title>Population sequencing reveals clonal diversity and ancestral inbreeding in the grapevine cultivar Chardonnay.</title>
        <authorList>
            <person name="Roach M.J."/>
            <person name="Johnson D.L."/>
            <person name="Bohlmann J."/>
            <person name="van Vuuren H.J."/>
            <person name="Jones S.J."/>
            <person name="Pretorius I.S."/>
            <person name="Schmidt S.A."/>
            <person name="Borneman A.R."/>
        </authorList>
    </citation>
    <scope>NUCLEOTIDE SEQUENCE [LARGE SCALE GENOMIC DNA]</scope>
    <source>
        <strain evidence="2">cv. Chardonnay</strain>
        <tissue evidence="1">Leaf</tissue>
    </source>
</reference>
<dbReference type="AlphaFoldDB" id="A0A438GAU8"/>
<gene>
    <name evidence="1" type="ORF">CK203_062745</name>
</gene>
<evidence type="ECO:0000313" key="2">
    <source>
        <dbReference type="Proteomes" id="UP000288805"/>
    </source>
</evidence>
<dbReference type="Proteomes" id="UP000288805">
    <property type="component" value="Unassembled WGS sequence"/>
</dbReference>
<comment type="caution">
    <text evidence="1">The sequence shown here is derived from an EMBL/GenBank/DDBJ whole genome shotgun (WGS) entry which is preliminary data.</text>
</comment>
<accession>A0A438GAU8</accession>
<evidence type="ECO:0000313" key="1">
    <source>
        <dbReference type="EMBL" id="RVW69319.1"/>
    </source>
</evidence>
<dbReference type="EMBL" id="QGNW01000501">
    <property type="protein sequence ID" value="RVW69319.1"/>
    <property type="molecule type" value="Genomic_DNA"/>
</dbReference>
<protein>
    <submittedName>
        <fullName evidence="1">Uncharacterized protein</fullName>
    </submittedName>
</protein>
<name>A0A438GAU8_VITVI</name>
<proteinExistence type="predicted"/>